<keyword evidence="3" id="KW-1185">Reference proteome</keyword>
<dbReference type="AlphaFoldDB" id="A0A4Y2G7N9"/>
<accession>A0A4Y2G7N9</accession>
<reference evidence="2 3" key="1">
    <citation type="journal article" date="2019" name="Sci. Rep.">
        <title>Orb-weaving spider Araneus ventricosus genome elucidates the spidroin gene catalogue.</title>
        <authorList>
            <person name="Kono N."/>
            <person name="Nakamura H."/>
            <person name="Ohtoshi R."/>
            <person name="Moran D.A.P."/>
            <person name="Shinohara A."/>
            <person name="Yoshida Y."/>
            <person name="Fujiwara M."/>
            <person name="Mori M."/>
            <person name="Tomita M."/>
            <person name="Arakawa K."/>
        </authorList>
    </citation>
    <scope>NUCLEOTIDE SEQUENCE [LARGE SCALE GENOMIC DNA]</scope>
</reference>
<dbReference type="Proteomes" id="UP000499080">
    <property type="component" value="Unassembled WGS sequence"/>
</dbReference>
<proteinExistence type="predicted"/>
<feature type="region of interest" description="Disordered" evidence="1">
    <location>
        <begin position="1"/>
        <end position="21"/>
    </location>
</feature>
<comment type="caution">
    <text evidence="2">The sequence shown here is derived from an EMBL/GenBank/DDBJ whole genome shotgun (WGS) entry which is preliminary data.</text>
</comment>
<gene>
    <name evidence="2" type="ORF">AVEN_175706_1</name>
</gene>
<protein>
    <submittedName>
        <fullName evidence="2">Uncharacterized protein</fullName>
    </submittedName>
</protein>
<name>A0A4Y2G7N9_ARAVE</name>
<dbReference type="EMBL" id="BGPR01001228">
    <property type="protein sequence ID" value="GBM48786.1"/>
    <property type="molecule type" value="Genomic_DNA"/>
</dbReference>
<evidence type="ECO:0000256" key="1">
    <source>
        <dbReference type="SAM" id="MobiDB-lite"/>
    </source>
</evidence>
<evidence type="ECO:0000313" key="3">
    <source>
        <dbReference type="Proteomes" id="UP000499080"/>
    </source>
</evidence>
<evidence type="ECO:0000313" key="2">
    <source>
        <dbReference type="EMBL" id="GBM48786.1"/>
    </source>
</evidence>
<sequence>MTKTTPELALPKLPHHTSTRTVDRRCQISVHQVHMHSGSSVESGFEPGTLWPEALLQGHRVPASGQRRQYIMISNGLKKRINDCQSARQNPRYKDMT</sequence>
<organism evidence="2 3">
    <name type="scientific">Araneus ventricosus</name>
    <name type="common">Orbweaver spider</name>
    <name type="synonym">Epeira ventricosa</name>
    <dbReference type="NCBI Taxonomy" id="182803"/>
    <lineage>
        <taxon>Eukaryota</taxon>
        <taxon>Metazoa</taxon>
        <taxon>Ecdysozoa</taxon>
        <taxon>Arthropoda</taxon>
        <taxon>Chelicerata</taxon>
        <taxon>Arachnida</taxon>
        <taxon>Araneae</taxon>
        <taxon>Araneomorphae</taxon>
        <taxon>Entelegynae</taxon>
        <taxon>Araneoidea</taxon>
        <taxon>Araneidae</taxon>
        <taxon>Araneus</taxon>
    </lineage>
</organism>